<keyword evidence="6" id="KW-1185">Reference proteome</keyword>
<evidence type="ECO:0000313" key="5">
    <source>
        <dbReference type="EMBL" id="MCT9003117.1"/>
    </source>
</evidence>
<evidence type="ECO:0000259" key="4">
    <source>
        <dbReference type="PROSITE" id="PS50949"/>
    </source>
</evidence>
<dbReference type="Gene3D" id="1.20.120.530">
    <property type="entry name" value="GntR ligand-binding domain-like"/>
    <property type="match status" value="1"/>
</dbReference>
<dbReference type="InterPro" id="IPR008920">
    <property type="entry name" value="TF_FadR/GntR_C"/>
</dbReference>
<accession>A0ABT2PES7</accession>
<dbReference type="InterPro" id="IPR036388">
    <property type="entry name" value="WH-like_DNA-bd_sf"/>
</dbReference>
<keyword evidence="2" id="KW-0238">DNA-binding</keyword>
<evidence type="ECO:0000256" key="3">
    <source>
        <dbReference type="ARBA" id="ARBA00023163"/>
    </source>
</evidence>
<dbReference type="InterPro" id="IPR036390">
    <property type="entry name" value="WH_DNA-bd_sf"/>
</dbReference>
<evidence type="ECO:0000313" key="6">
    <source>
        <dbReference type="Proteomes" id="UP001300496"/>
    </source>
</evidence>
<organism evidence="5 6">
    <name type="scientific">Microbacterium memoriense</name>
    <dbReference type="NCBI Taxonomy" id="2978350"/>
    <lineage>
        <taxon>Bacteria</taxon>
        <taxon>Bacillati</taxon>
        <taxon>Actinomycetota</taxon>
        <taxon>Actinomycetes</taxon>
        <taxon>Micrococcales</taxon>
        <taxon>Microbacteriaceae</taxon>
        <taxon>Microbacterium</taxon>
    </lineage>
</organism>
<dbReference type="Pfam" id="PF07729">
    <property type="entry name" value="FCD"/>
    <property type="match status" value="1"/>
</dbReference>
<dbReference type="RefSeq" id="WP_261607638.1">
    <property type="nucleotide sequence ID" value="NZ_JAODOR010000014.1"/>
</dbReference>
<proteinExistence type="predicted"/>
<dbReference type="PRINTS" id="PR00035">
    <property type="entry name" value="HTHGNTR"/>
</dbReference>
<gene>
    <name evidence="5" type="ORF">N4R40_12170</name>
</gene>
<dbReference type="Gene3D" id="1.10.10.10">
    <property type="entry name" value="Winged helix-like DNA-binding domain superfamily/Winged helix DNA-binding domain"/>
    <property type="match status" value="1"/>
</dbReference>
<keyword evidence="3" id="KW-0804">Transcription</keyword>
<dbReference type="InterPro" id="IPR011711">
    <property type="entry name" value="GntR_C"/>
</dbReference>
<evidence type="ECO:0000256" key="2">
    <source>
        <dbReference type="ARBA" id="ARBA00023125"/>
    </source>
</evidence>
<dbReference type="SUPFAM" id="SSF46785">
    <property type="entry name" value="Winged helix' DNA-binding domain"/>
    <property type="match status" value="1"/>
</dbReference>
<dbReference type="EMBL" id="JAODOR010000014">
    <property type="protein sequence ID" value="MCT9003117.1"/>
    <property type="molecule type" value="Genomic_DNA"/>
</dbReference>
<dbReference type="PROSITE" id="PS50949">
    <property type="entry name" value="HTH_GNTR"/>
    <property type="match status" value="1"/>
</dbReference>
<name>A0ABT2PES7_9MICO</name>
<keyword evidence="1" id="KW-0805">Transcription regulation</keyword>
<evidence type="ECO:0000256" key="1">
    <source>
        <dbReference type="ARBA" id="ARBA00023015"/>
    </source>
</evidence>
<dbReference type="Pfam" id="PF00392">
    <property type="entry name" value="GntR"/>
    <property type="match status" value="1"/>
</dbReference>
<comment type="caution">
    <text evidence="5">The sequence shown here is derived from an EMBL/GenBank/DDBJ whole genome shotgun (WGS) entry which is preliminary data.</text>
</comment>
<sequence>MTAILPPIELTSGTILGDEVYARIGDAILDGSLAPGQQLRDVDLAMQLGVSRTPVREALQRLERFGLVEIAVGRYTRVSDPDDKLRADTGAFTAYFMGNALRLALTECTDDELAELVSASDAVIASVDGSDPIRVFDASVLFFTRVTIATHNAVFTGFIREASLAIRRNLRGWVPFVACPMARADGYRDLREAIATRNADEAERVLRFLHNVG</sequence>
<dbReference type="PANTHER" id="PTHR43537:SF52">
    <property type="entry name" value="FATTY ACID METABOLISM REGULATOR PROTEIN"/>
    <property type="match status" value="1"/>
</dbReference>
<reference evidence="5 6" key="1">
    <citation type="journal article" date="2024" name="Int. J. Syst. Evol. Microbiol.">
        <title>Microbacterium memoriense sp. nov., a member of the Actinomycetota from marine beach sediment of the north coast of Portugal.</title>
        <authorList>
            <person name="Santos J.D.N.D."/>
            <person name="Klimek D."/>
            <person name="Calusinska M."/>
            <person name="Lobo-da-Cunha A."/>
            <person name="Catita J."/>
            <person name="Goncalves H."/>
            <person name="Gonzalez I."/>
            <person name="Lage O.M."/>
        </authorList>
    </citation>
    <scope>NUCLEOTIDE SEQUENCE [LARGE SCALE GENOMIC DNA]</scope>
    <source>
        <strain evidence="5 6">PMIC_1C1B</strain>
    </source>
</reference>
<feature type="domain" description="HTH gntR-type" evidence="4">
    <location>
        <begin position="14"/>
        <end position="81"/>
    </location>
</feature>
<dbReference type="Proteomes" id="UP001300496">
    <property type="component" value="Unassembled WGS sequence"/>
</dbReference>
<dbReference type="CDD" id="cd07377">
    <property type="entry name" value="WHTH_GntR"/>
    <property type="match status" value="1"/>
</dbReference>
<protein>
    <submittedName>
        <fullName evidence="5">GntR family transcriptional regulator</fullName>
    </submittedName>
</protein>
<dbReference type="SUPFAM" id="SSF48008">
    <property type="entry name" value="GntR ligand-binding domain-like"/>
    <property type="match status" value="1"/>
</dbReference>
<dbReference type="InterPro" id="IPR000524">
    <property type="entry name" value="Tscrpt_reg_HTH_GntR"/>
</dbReference>
<dbReference type="PANTHER" id="PTHR43537">
    <property type="entry name" value="TRANSCRIPTIONAL REGULATOR, GNTR FAMILY"/>
    <property type="match status" value="1"/>
</dbReference>
<dbReference type="SMART" id="SM00345">
    <property type="entry name" value="HTH_GNTR"/>
    <property type="match status" value="1"/>
</dbReference>